<feature type="compositionally biased region" description="Basic and acidic residues" evidence="1">
    <location>
        <begin position="256"/>
        <end position="277"/>
    </location>
</feature>
<gene>
    <name evidence="2" type="ORF">LCGC14_2863830</name>
</gene>
<name>A0A0F8YRP0_9ZZZZ</name>
<accession>A0A0F8YRP0</accession>
<evidence type="ECO:0000256" key="1">
    <source>
        <dbReference type="SAM" id="MobiDB-lite"/>
    </source>
</evidence>
<organism evidence="2">
    <name type="scientific">marine sediment metagenome</name>
    <dbReference type="NCBI Taxonomy" id="412755"/>
    <lineage>
        <taxon>unclassified sequences</taxon>
        <taxon>metagenomes</taxon>
        <taxon>ecological metagenomes</taxon>
    </lineage>
</organism>
<proteinExistence type="predicted"/>
<evidence type="ECO:0008006" key="3">
    <source>
        <dbReference type="Google" id="ProtNLM"/>
    </source>
</evidence>
<evidence type="ECO:0000313" key="2">
    <source>
        <dbReference type="EMBL" id="KKK76420.1"/>
    </source>
</evidence>
<reference evidence="2" key="1">
    <citation type="journal article" date="2015" name="Nature">
        <title>Complex archaea that bridge the gap between prokaryotes and eukaryotes.</title>
        <authorList>
            <person name="Spang A."/>
            <person name="Saw J.H."/>
            <person name="Jorgensen S.L."/>
            <person name="Zaremba-Niedzwiedzka K."/>
            <person name="Martijn J."/>
            <person name="Lind A.E."/>
            <person name="van Eijk R."/>
            <person name="Schleper C."/>
            <person name="Guy L."/>
            <person name="Ettema T.J."/>
        </authorList>
    </citation>
    <scope>NUCLEOTIDE SEQUENCE</scope>
</reference>
<dbReference type="AlphaFoldDB" id="A0A0F8YRP0"/>
<feature type="region of interest" description="Disordered" evidence="1">
    <location>
        <begin position="256"/>
        <end position="288"/>
    </location>
</feature>
<comment type="caution">
    <text evidence="2">The sequence shown here is derived from an EMBL/GenBank/DDBJ whole genome shotgun (WGS) entry which is preliminary data.</text>
</comment>
<protein>
    <recommendedName>
        <fullName evidence="3">Terminase large subunit gp17-like C-terminal domain-containing protein</fullName>
    </recommendedName>
</protein>
<dbReference type="Gene3D" id="3.30.420.240">
    <property type="match status" value="1"/>
</dbReference>
<dbReference type="EMBL" id="LAZR01055412">
    <property type="protein sequence ID" value="KKK76420.1"/>
    <property type="molecule type" value="Genomic_DNA"/>
</dbReference>
<sequence>MPADSFTLPRGYGMRRLTVDEFQAHGTGLSGLMDLLLVFESPRTAPKARDYRYVVSADISDGCGRDRSSIDVLRVPTLGESCEQVAHWVSDSTTPEDLAPIIDAIGHLYKDHDGLEAQAAIEVNGHGKSTQDLLQKHYGYGNFYRWQYVDKAALNKRFSTAIGWTTTAQTRPILLSRFASAVSRIDPVTKLPDLIIHSPFTFTDLADFYSPTGHLADAEANRGGFDDCVISIAIGYYAVEQLLVGESEPLSDRRARYHREQQARAKADGQPVRDWRNTDASAAEQTLGWDEEALSGYSDREIEDLTDEAIEVETLDF</sequence>